<dbReference type="PANTHER" id="PTHR30461:SF23">
    <property type="entry name" value="DNA RECOMBINASE-RELATED"/>
    <property type="match status" value="1"/>
</dbReference>
<sequence>MKRKDCNDMQKAAIYVRVSTTKDSQKDSPEHQIAACKHYAEDMGFATEERLIYEDRESGTNITDRQAILQVIRDAQRGMFQIIIFAALSRFARDIGDSINLKRKLVNALHIRLISIDDHYDSDRDDEMLFSIISSINQSVSEQISRSTRRGKRESALRGNFTGSRPPYGYSAKKINGRNQLIPQPEQVPIVQLIYQLYTTNQLGEKAIVTYLNDQHIKAPRGGLWGVTSVSRILQNEAYAGKNRFSKFETKKVYTNVNDTAERKTVLVQKPKHLWRYAKNITTHKPIIDEATFQLAQTIRLERSKGMQGGNRQKVNLFSGIIKCYHCGCAMVTMKASSDSKLILGTEESYRYLACSKRRRQGKLGCQNALWLPYHKVRQQVLQQLAAWMQQSSTASQLLEQHRHLIKYDYEDLIEEIDRLTKQVEQKRQYLLQLRHDYWSGIFHDKQQYLLEKTFFETEIKTTKDRLHVITEQLKTAKNTSQLERTIWNDLHALLQLKLPLFDELHYVIKQLLQEIKIENNGTIHITTHFQLPIDQTTTKITSP</sequence>
<feature type="domain" description="Recombinase" evidence="3">
    <location>
        <begin position="167"/>
        <end position="306"/>
    </location>
</feature>
<organism evidence="4 5">
    <name type="scientific">Paenibacillus yanchengensis</name>
    <dbReference type="NCBI Taxonomy" id="2035833"/>
    <lineage>
        <taxon>Bacteria</taxon>
        <taxon>Bacillati</taxon>
        <taxon>Bacillota</taxon>
        <taxon>Bacilli</taxon>
        <taxon>Bacillales</taxon>
        <taxon>Paenibacillaceae</taxon>
        <taxon>Paenibacillus</taxon>
    </lineage>
</organism>
<reference evidence="5" key="1">
    <citation type="journal article" date="2019" name="Int. J. Syst. Evol. Microbiol.">
        <title>The Global Catalogue of Microorganisms (GCM) 10K type strain sequencing project: providing services to taxonomists for standard genome sequencing and annotation.</title>
        <authorList>
            <consortium name="The Broad Institute Genomics Platform"/>
            <consortium name="The Broad Institute Genome Sequencing Center for Infectious Disease"/>
            <person name="Wu L."/>
            <person name="Ma J."/>
        </authorList>
    </citation>
    <scope>NUCLEOTIDE SEQUENCE [LARGE SCALE GENOMIC DNA]</scope>
    <source>
        <strain evidence="5">GH52</strain>
    </source>
</reference>
<dbReference type="Pfam" id="PF07508">
    <property type="entry name" value="Recombinase"/>
    <property type="match status" value="1"/>
</dbReference>
<dbReference type="PROSITE" id="PS51736">
    <property type="entry name" value="RECOMBINASES_3"/>
    <property type="match status" value="1"/>
</dbReference>
<dbReference type="InterPro" id="IPR025827">
    <property type="entry name" value="Zn_ribbon_recom_dom"/>
</dbReference>
<dbReference type="EMBL" id="JBHUHO010000048">
    <property type="protein sequence ID" value="MFD2117955.1"/>
    <property type="molecule type" value="Genomic_DNA"/>
</dbReference>
<dbReference type="InterPro" id="IPR011109">
    <property type="entry name" value="DNA_bind_recombinase_dom"/>
</dbReference>
<evidence type="ECO:0000313" key="5">
    <source>
        <dbReference type="Proteomes" id="UP001597362"/>
    </source>
</evidence>
<dbReference type="InterPro" id="IPR006119">
    <property type="entry name" value="Resolv_N"/>
</dbReference>
<evidence type="ECO:0000313" key="4">
    <source>
        <dbReference type="EMBL" id="MFD2117955.1"/>
    </source>
</evidence>
<evidence type="ECO:0000259" key="2">
    <source>
        <dbReference type="PROSITE" id="PS51736"/>
    </source>
</evidence>
<dbReference type="InterPro" id="IPR038109">
    <property type="entry name" value="DNA_bind_recomb_sf"/>
</dbReference>
<keyword evidence="5" id="KW-1185">Reference proteome</keyword>
<name>A0ABW4YQD9_9BACL</name>
<dbReference type="SUPFAM" id="SSF53041">
    <property type="entry name" value="Resolvase-like"/>
    <property type="match status" value="1"/>
</dbReference>
<accession>A0ABW4YQD9</accession>
<dbReference type="CDD" id="cd00338">
    <property type="entry name" value="Ser_Recombinase"/>
    <property type="match status" value="1"/>
</dbReference>
<keyword evidence="1" id="KW-0175">Coiled coil</keyword>
<dbReference type="Pfam" id="PF13408">
    <property type="entry name" value="Zn_ribbon_recom"/>
    <property type="match status" value="1"/>
</dbReference>
<proteinExistence type="predicted"/>
<dbReference type="Pfam" id="PF00239">
    <property type="entry name" value="Resolvase"/>
    <property type="match status" value="1"/>
</dbReference>
<dbReference type="PANTHER" id="PTHR30461">
    <property type="entry name" value="DNA-INVERTASE FROM LAMBDOID PROPHAGE"/>
    <property type="match status" value="1"/>
</dbReference>
<evidence type="ECO:0000259" key="3">
    <source>
        <dbReference type="PROSITE" id="PS51737"/>
    </source>
</evidence>
<feature type="domain" description="Resolvase/invertase-type recombinase catalytic" evidence="2">
    <location>
        <begin position="11"/>
        <end position="159"/>
    </location>
</feature>
<evidence type="ECO:0000256" key="1">
    <source>
        <dbReference type="SAM" id="Coils"/>
    </source>
</evidence>
<dbReference type="Gene3D" id="3.40.50.1390">
    <property type="entry name" value="Resolvase, N-terminal catalytic domain"/>
    <property type="match status" value="1"/>
</dbReference>
<dbReference type="Gene3D" id="3.90.1750.20">
    <property type="entry name" value="Putative Large Serine Recombinase, Chain B, Domain 2"/>
    <property type="match status" value="1"/>
</dbReference>
<dbReference type="Proteomes" id="UP001597362">
    <property type="component" value="Unassembled WGS sequence"/>
</dbReference>
<protein>
    <submittedName>
        <fullName evidence="4">Recombinase family protein</fullName>
    </submittedName>
</protein>
<gene>
    <name evidence="4" type="ORF">ACFSJH_19670</name>
</gene>
<dbReference type="RefSeq" id="WP_377775400.1">
    <property type="nucleotide sequence ID" value="NZ_JBHUHO010000048.1"/>
</dbReference>
<dbReference type="InterPro" id="IPR050639">
    <property type="entry name" value="SSR_resolvase"/>
</dbReference>
<comment type="caution">
    <text evidence="4">The sequence shown here is derived from an EMBL/GenBank/DDBJ whole genome shotgun (WGS) entry which is preliminary data.</text>
</comment>
<dbReference type="InterPro" id="IPR036162">
    <property type="entry name" value="Resolvase-like_N_sf"/>
</dbReference>
<feature type="coiled-coil region" evidence="1">
    <location>
        <begin position="410"/>
        <end position="437"/>
    </location>
</feature>
<dbReference type="PROSITE" id="PS51737">
    <property type="entry name" value="RECOMBINASE_DNA_BIND"/>
    <property type="match status" value="1"/>
</dbReference>
<dbReference type="SMART" id="SM00857">
    <property type="entry name" value="Resolvase"/>
    <property type="match status" value="1"/>
</dbReference>